<dbReference type="Gene3D" id="1.10.600.10">
    <property type="entry name" value="Farnesyl Diphosphate Synthase"/>
    <property type="match status" value="1"/>
</dbReference>
<reference evidence="2" key="1">
    <citation type="submission" date="2022-10" db="EMBL/GenBank/DDBJ databases">
        <title>The complete genomes of actinobacterial strains from the NBC collection.</title>
        <authorList>
            <person name="Joergensen T.S."/>
            <person name="Alvarez Arevalo M."/>
            <person name="Sterndorff E.B."/>
            <person name="Faurdal D."/>
            <person name="Vuksanovic O."/>
            <person name="Mourched A.-S."/>
            <person name="Charusanti P."/>
            <person name="Shaw S."/>
            <person name="Blin K."/>
            <person name="Weber T."/>
        </authorList>
    </citation>
    <scope>NUCLEOTIDE SEQUENCE</scope>
    <source>
        <strain evidence="2">NBC_00303</strain>
    </source>
</reference>
<name>A0ABZ1Q5G7_9ACTN</name>
<dbReference type="Proteomes" id="UP001432312">
    <property type="component" value="Chromosome"/>
</dbReference>
<proteinExistence type="predicted"/>
<keyword evidence="3" id="KW-1185">Reference proteome</keyword>
<organism evidence="2 3">
    <name type="scientific">Streptomyces erythrochromogenes</name>
    <dbReference type="NCBI Taxonomy" id="285574"/>
    <lineage>
        <taxon>Bacteria</taxon>
        <taxon>Bacillati</taxon>
        <taxon>Actinomycetota</taxon>
        <taxon>Actinomycetes</taxon>
        <taxon>Kitasatosporales</taxon>
        <taxon>Streptomycetaceae</taxon>
        <taxon>Streptomyces</taxon>
    </lineage>
</organism>
<sequence>MNGPTGVTQEAANRRHGALISTEEHFRLRHDTIGVQPTLDLAERIGYDELPTALFAPNAVSALRAEAAEIDSLHKDVYSPARGSKLGHAQPPADPPTRPRIRPPHRLRMALGMLHALIVSSARSEAVDHMSEAWRQHSIDTDSGMNVGAAYPSDQANAAGSRCIQAMRRNL</sequence>
<feature type="region of interest" description="Disordered" evidence="1">
    <location>
        <begin position="81"/>
        <end position="100"/>
    </location>
</feature>
<gene>
    <name evidence="2" type="ORF">OHA91_05125</name>
</gene>
<protein>
    <submittedName>
        <fullName evidence="2">Terpene synthase family protein</fullName>
    </submittedName>
</protein>
<dbReference type="InterPro" id="IPR008949">
    <property type="entry name" value="Isoprenoid_synthase_dom_sf"/>
</dbReference>
<dbReference type="EMBL" id="CP108036">
    <property type="protein sequence ID" value="WUN77933.1"/>
    <property type="molecule type" value="Genomic_DNA"/>
</dbReference>
<evidence type="ECO:0000313" key="2">
    <source>
        <dbReference type="EMBL" id="WUN77933.1"/>
    </source>
</evidence>
<evidence type="ECO:0000256" key="1">
    <source>
        <dbReference type="SAM" id="MobiDB-lite"/>
    </source>
</evidence>
<dbReference type="RefSeq" id="WP_266494780.1">
    <property type="nucleotide sequence ID" value="NZ_CP108036.1"/>
</dbReference>
<dbReference type="GeneID" id="95495393"/>
<dbReference type="Pfam" id="PF19086">
    <property type="entry name" value="Terpene_syn_C_2"/>
    <property type="match status" value="1"/>
</dbReference>
<evidence type="ECO:0000313" key="3">
    <source>
        <dbReference type="Proteomes" id="UP001432312"/>
    </source>
</evidence>
<accession>A0ABZ1Q5G7</accession>